<dbReference type="AlphaFoldDB" id="A0A0C9U0V0"/>
<dbReference type="EMBL" id="KN819352">
    <property type="protein sequence ID" value="KIJ13367.1"/>
    <property type="molecule type" value="Genomic_DNA"/>
</dbReference>
<evidence type="ECO:0000313" key="2">
    <source>
        <dbReference type="Proteomes" id="UP000053647"/>
    </source>
</evidence>
<sequence>MIWTHNATVPMREGQCWELSGGILAQSTSQNEISCVQLPCKVKGIPEKRWTTPFDFRIRDFTLDNSQDLIVLLEPSGTLPNLLCKIHLRTLSTGEPHPRAAVPLMTHAPQSMHDDFSFLIQICGAHIAVLFIDQLGVVIPNIFLVWNWHSGQQKVYMRMLQFRSFAFMTEDLILAASVKSGNEPCLVVLSIAACGNPIQALEDMPYVCELGYPALKGEVEHILIRSEPTPTWRPPAGLAVPFYASRKDFIFTINLRVMTDHDVRENTLLFVPLSTLLSQVALSYDAPQRSVAWKEWGPKGTRMIFRESSETWVCYTYGMRFIQGLRWKDGHKARVYDFNPYAARKHESIDSPISWKPLVRKATMNVQSHGFVEEVVTTLPGRVALVNLAHSKDGWEAAMIGEDNIVMVQPDGAMYGYMAM</sequence>
<dbReference type="HOGENOM" id="CLU_007279_3_1_1"/>
<reference evidence="1 2" key="1">
    <citation type="submission" date="2014-06" db="EMBL/GenBank/DDBJ databases">
        <authorList>
            <consortium name="DOE Joint Genome Institute"/>
            <person name="Kuo A."/>
            <person name="Kohler A."/>
            <person name="Nagy L.G."/>
            <person name="Floudas D."/>
            <person name="Copeland A."/>
            <person name="Barry K.W."/>
            <person name="Cichocki N."/>
            <person name="Veneault-Fourrey C."/>
            <person name="LaButti K."/>
            <person name="Lindquist E.A."/>
            <person name="Lipzen A."/>
            <person name="Lundell T."/>
            <person name="Morin E."/>
            <person name="Murat C."/>
            <person name="Sun H."/>
            <person name="Tunlid A."/>
            <person name="Henrissat B."/>
            <person name="Grigoriev I.V."/>
            <person name="Hibbett D.S."/>
            <person name="Martin F."/>
            <person name="Nordberg H.P."/>
            <person name="Cantor M.N."/>
            <person name="Hua S.X."/>
        </authorList>
    </citation>
    <scope>NUCLEOTIDE SEQUENCE [LARGE SCALE GENOMIC DNA]</scope>
    <source>
        <strain evidence="1 2">ATCC 200175</strain>
    </source>
</reference>
<gene>
    <name evidence="1" type="ORF">PAXINDRAFT_170440</name>
</gene>
<reference evidence="2" key="2">
    <citation type="submission" date="2015-01" db="EMBL/GenBank/DDBJ databases">
        <title>Evolutionary Origins and Diversification of the Mycorrhizal Mutualists.</title>
        <authorList>
            <consortium name="DOE Joint Genome Institute"/>
            <consortium name="Mycorrhizal Genomics Consortium"/>
            <person name="Kohler A."/>
            <person name="Kuo A."/>
            <person name="Nagy L.G."/>
            <person name="Floudas D."/>
            <person name="Copeland A."/>
            <person name="Barry K.W."/>
            <person name="Cichocki N."/>
            <person name="Veneault-Fourrey C."/>
            <person name="LaButti K."/>
            <person name="Lindquist E.A."/>
            <person name="Lipzen A."/>
            <person name="Lundell T."/>
            <person name="Morin E."/>
            <person name="Murat C."/>
            <person name="Riley R."/>
            <person name="Ohm R."/>
            <person name="Sun H."/>
            <person name="Tunlid A."/>
            <person name="Henrissat B."/>
            <person name="Grigoriev I.V."/>
            <person name="Hibbett D.S."/>
            <person name="Martin F."/>
        </authorList>
    </citation>
    <scope>NUCLEOTIDE SEQUENCE [LARGE SCALE GENOMIC DNA]</scope>
    <source>
        <strain evidence="2">ATCC 200175</strain>
    </source>
</reference>
<protein>
    <submittedName>
        <fullName evidence="1">Uncharacterized protein</fullName>
    </submittedName>
</protein>
<evidence type="ECO:0000313" key="1">
    <source>
        <dbReference type="EMBL" id="KIJ13367.1"/>
    </source>
</evidence>
<keyword evidence="2" id="KW-1185">Reference proteome</keyword>
<dbReference type="OrthoDB" id="3174109at2759"/>
<organism evidence="1 2">
    <name type="scientific">Paxillus involutus ATCC 200175</name>
    <dbReference type="NCBI Taxonomy" id="664439"/>
    <lineage>
        <taxon>Eukaryota</taxon>
        <taxon>Fungi</taxon>
        <taxon>Dikarya</taxon>
        <taxon>Basidiomycota</taxon>
        <taxon>Agaricomycotina</taxon>
        <taxon>Agaricomycetes</taxon>
        <taxon>Agaricomycetidae</taxon>
        <taxon>Boletales</taxon>
        <taxon>Paxilineae</taxon>
        <taxon>Paxillaceae</taxon>
        <taxon>Paxillus</taxon>
    </lineage>
</organism>
<dbReference type="Proteomes" id="UP000053647">
    <property type="component" value="Unassembled WGS sequence"/>
</dbReference>
<accession>A0A0C9U0V0</accession>
<proteinExistence type="predicted"/>
<name>A0A0C9U0V0_PAXIN</name>